<dbReference type="EMBL" id="JBHSAS010000006">
    <property type="protein sequence ID" value="MFC4027222.1"/>
    <property type="molecule type" value="Genomic_DNA"/>
</dbReference>
<dbReference type="InterPro" id="IPR018760">
    <property type="entry name" value="DUF2326"/>
</dbReference>
<accession>A0ABV8H8P7</accession>
<evidence type="ECO:0000256" key="1">
    <source>
        <dbReference type="SAM" id="Coils"/>
    </source>
</evidence>
<dbReference type="RefSeq" id="WP_290234678.1">
    <property type="nucleotide sequence ID" value="NZ_JAUFPZ010000002.1"/>
</dbReference>
<feature type="domain" description="DUF2326" evidence="2">
    <location>
        <begin position="446"/>
        <end position="587"/>
    </location>
</feature>
<dbReference type="Proteomes" id="UP001595793">
    <property type="component" value="Unassembled WGS sequence"/>
</dbReference>
<feature type="coiled-coil region" evidence="1">
    <location>
        <begin position="402"/>
        <end position="429"/>
    </location>
</feature>
<evidence type="ECO:0000313" key="4">
    <source>
        <dbReference type="Proteomes" id="UP001595793"/>
    </source>
</evidence>
<keyword evidence="1" id="KW-0175">Coiled coil</keyword>
<protein>
    <submittedName>
        <fullName evidence="3">DUF2326 domain-containing protein</fullName>
    </submittedName>
</protein>
<keyword evidence="4" id="KW-1185">Reference proteome</keyword>
<gene>
    <name evidence="3" type="ORF">ACFOS1_07385</name>
</gene>
<name>A0ABV8H8P7_9FLAO</name>
<dbReference type="Pfam" id="PF10088">
    <property type="entry name" value="DUF2326"/>
    <property type="match status" value="1"/>
</dbReference>
<reference evidence="4" key="1">
    <citation type="journal article" date="2019" name="Int. J. Syst. Evol. Microbiol.">
        <title>The Global Catalogue of Microorganisms (GCM) 10K type strain sequencing project: providing services to taxonomists for standard genome sequencing and annotation.</title>
        <authorList>
            <consortium name="The Broad Institute Genomics Platform"/>
            <consortium name="The Broad Institute Genome Sequencing Center for Infectious Disease"/>
            <person name="Wu L."/>
            <person name="Ma J."/>
        </authorList>
    </citation>
    <scope>NUCLEOTIDE SEQUENCE [LARGE SCALE GENOMIC DNA]</scope>
    <source>
        <strain evidence="4">CECT 9128</strain>
    </source>
</reference>
<comment type="caution">
    <text evidence="3">The sequence shown here is derived from an EMBL/GenBank/DDBJ whole genome shotgun (WGS) entry which is preliminary data.</text>
</comment>
<organism evidence="3 4">
    <name type="scientific">Zunongwangia endophytica</name>
    <dbReference type="NCBI Taxonomy" id="1808945"/>
    <lineage>
        <taxon>Bacteria</taxon>
        <taxon>Pseudomonadati</taxon>
        <taxon>Bacteroidota</taxon>
        <taxon>Flavobacteriia</taxon>
        <taxon>Flavobacteriales</taxon>
        <taxon>Flavobacteriaceae</taxon>
        <taxon>Zunongwangia</taxon>
    </lineage>
</organism>
<sequence>MFLKRLFSEPAGLFKPVAFSNGLNFIYGIKDLDNPKASLNSIGKSTFLDLIDFTLLASYNKNHNQRLFKAKEIMTGYDIVLEFSIDGVDYLIKRNVVEPNYIEFGESNEETKLFPIKTLKKKLCILIFSRENYDGSFVSEKWFRSLVSFYIKIQKFKKAKFLDPIKFIQELTEPELNVYHFYLLGLDNQIPFRIWEKRVHQKNISSTIKEVSEYVDQKYGLPDLKQAQLETNRLRLEIKKLSNAIDKFELGEQYEDAEKEANKLTEKIKSNLYQNYVDHDKLKSYRESFALPSKLNTRRIKSMYSEISEDLGLKIKETLAEAIAFRKKLSQSRQEFLEAEIVKIQEHIKTRDKIISDLEKERAKIFYFLSAQEAITDLTEAFYNLSEKKNQLSDLDSNTKLLLDLQKELNEINGELENLKNQSIDYVNRFSERIMQFAENFDNVYQEIYINQNEESQFSLFGGTRKKGIFELDISLPDMFGKGKNQGRTLVYDLSILIENIVNTSNFPNFLVHDGIFDGVDKAHFISVCKFVQNLANSGTKIQYITTINEEGTLDEKFGEKDFVNSDFIEKNSILTLSPKDKLFRQNF</sequence>
<evidence type="ECO:0000313" key="3">
    <source>
        <dbReference type="EMBL" id="MFC4027222.1"/>
    </source>
</evidence>
<evidence type="ECO:0000259" key="2">
    <source>
        <dbReference type="Pfam" id="PF10088"/>
    </source>
</evidence>
<dbReference type="Gene3D" id="3.40.50.300">
    <property type="entry name" value="P-loop containing nucleotide triphosphate hydrolases"/>
    <property type="match status" value="1"/>
</dbReference>
<proteinExistence type="predicted"/>
<dbReference type="InterPro" id="IPR027417">
    <property type="entry name" value="P-loop_NTPase"/>
</dbReference>
<feature type="coiled-coil region" evidence="1">
    <location>
        <begin position="224"/>
        <end position="274"/>
    </location>
</feature>